<accession>A0A1S8YR93</accession>
<reference evidence="1 2" key="1">
    <citation type="submission" date="2016-12" db="EMBL/GenBank/DDBJ databases">
        <title>Izhakiella australiana sp. nov. of genus Izhakiella isolated from Australian desert.</title>
        <authorList>
            <person name="Ji M."/>
        </authorList>
    </citation>
    <scope>NUCLEOTIDE SEQUENCE [LARGE SCALE GENOMIC DNA]</scope>
    <source>
        <strain evidence="1 2">D4N98</strain>
    </source>
</reference>
<dbReference type="STRING" id="1926881.BTJ39_05100"/>
<dbReference type="RefSeq" id="WP_078001593.1">
    <property type="nucleotide sequence ID" value="NZ_MRUL01000002.1"/>
</dbReference>
<name>A0A1S8YR93_9GAMM</name>
<gene>
    <name evidence="1" type="ORF">BTJ39_05100</name>
</gene>
<dbReference type="OrthoDB" id="6638393at2"/>
<keyword evidence="2" id="KW-1185">Reference proteome</keyword>
<organism evidence="1 2">
    <name type="scientific">Izhakiella australiensis</name>
    <dbReference type="NCBI Taxonomy" id="1926881"/>
    <lineage>
        <taxon>Bacteria</taxon>
        <taxon>Pseudomonadati</taxon>
        <taxon>Pseudomonadota</taxon>
        <taxon>Gammaproteobacteria</taxon>
        <taxon>Enterobacterales</taxon>
        <taxon>Erwiniaceae</taxon>
        <taxon>Izhakiella</taxon>
    </lineage>
</organism>
<sequence>MDKKFSQTAPAKLRWKSARLVEKTGKWPLAAAAIPLLLAGYWQLWLAPDNARQLSALKTMQQQLKAPLPVMAESDEPALQTALSVTEYQQVKMLFAILARNKLQVEGSSYHFPAAGEEAEKNLKLSIPLRGSWSSLAQALQEITRVLPVAVERLDARRTQADVSQLSITLQLTLHRGQA</sequence>
<dbReference type="EMBL" id="MRUL01000002">
    <property type="protein sequence ID" value="OON41342.1"/>
    <property type="molecule type" value="Genomic_DNA"/>
</dbReference>
<protein>
    <submittedName>
        <fullName evidence="1">Uncharacterized protein</fullName>
    </submittedName>
</protein>
<comment type="caution">
    <text evidence="1">The sequence shown here is derived from an EMBL/GenBank/DDBJ whole genome shotgun (WGS) entry which is preliminary data.</text>
</comment>
<proteinExistence type="predicted"/>
<dbReference type="AlphaFoldDB" id="A0A1S8YR93"/>
<evidence type="ECO:0000313" key="1">
    <source>
        <dbReference type="EMBL" id="OON41342.1"/>
    </source>
</evidence>
<evidence type="ECO:0000313" key="2">
    <source>
        <dbReference type="Proteomes" id="UP000190667"/>
    </source>
</evidence>
<dbReference type="Proteomes" id="UP000190667">
    <property type="component" value="Unassembled WGS sequence"/>
</dbReference>